<evidence type="ECO:0000313" key="3">
    <source>
        <dbReference type="Proteomes" id="UP000256970"/>
    </source>
</evidence>
<dbReference type="EMBL" id="FNXT01000049">
    <property type="protein sequence ID" value="SZX60234.1"/>
    <property type="molecule type" value="Genomic_DNA"/>
</dbReference>
<dbReference type="InterPro" id="IPR023799">
    <property type="entry name" value="RbfA_dom_sf"/>
</dbReference>
<dbReference type="PROSITE" id="PS01319">
    <property type="entry name" value="RBFA"/>
    <property type="match status" value="1"/>
</dbReference>
<dbReference type="HAMAP" id="MF_00003">
    <property type="entry name" value="RbfA"/>
    <property type="match status" value="1"/>
</dbReference>
<dbReference type="PANTHER" id="PTHR33515">
    <property type="entry name" value="RIBOSOME-BINDING FACTOR A, CHLOROPLASTIC-RELATED"/>
    <property type="match status" value="1"/>
</dbReference>
<dbReference type="GO" id="GO:0006364">
    <property type="term" value="P:rRNA processing"/>
    <property type="evidence" value="ECO:0007669"/>
    <property type="project" value="InterPro"/>
</dbReference>
<evidence type="ECO:0000256" key="1">
    <source>
        <dbReference type="SAM" id="MobiDB-lite"/>
    </source>
</evidence>
<gene>
    <name evidence="2" type="ORF">BQ4739_LOCUS804</name>
</gene>
<feature type="region of interest" description="Disordered" evidence="1">
    <location>
        <begin position="141"/>
        <end position="290"/>
    </location>
</feature>
<name>A0A383V6L7_TETOB</name>
<dbReference type="Gene3D" id="3.30.300.20">
    <property type="match status" value="1"/>
</dbReference>
<dbReference type="Pfam" id="PF02033">
    <property type="entry name" value="RBFA"/>
    <property type="match status" value="1"/>
</dbReference>
<dbReference type="AlphaFoldDB" id="A0A383V6L7"/>
<accession>A0A383V6L7</accession>
<dbReference type="STRING" id="3088.A0A383V6L7"/>
<evidence type="ECO:0008006" key="4">
    <source>
        <dbReference type="Google" id="ProtNLM"/>
    </source>
</evidence>
<dbReference type="NCBIfam" id="TIGR00082">
    <property type="entry name" value="rbfA"/>
    <property type="match status" value="1"/>
</dbReference>
<dbReference type="PANTHER" id="PTHR33515:SF1">
    <property type="entry name" value="RIBOSOME-BINDING FACTOR A, CHLOROPLASTIC-RELATED"/>
    <property type="match status" value="1"/>
</dbReference>
<feature type="compositionally biased region" description="Basic residues" evidence="1">
    <location>
        <begin position="279"/>
        <end position="290"/>
    </location>
</feature>
<proteinExistence type="inferred from homology"/>
<evidence type="ECO:0000313" key="2">
    <source>
        <dbReference type="EMBL" id="SZX60234.1"/>
    </source>
</evidence>
<reference evidence="2 3" key="1">
    <citation type="submission" date="2016-10" db="EMBL/GenBank/DDBJ databases">
        <authorList>
            <person name="Cai Z."/>
        </authorList>
    </citation>
    <scope>NUCLEOTIDE SEQUENCE [LARGE SCALE GENOMIC DNA]</scope>
</reference>
<feature type="compositionally biased region" description="Acidic residues" evidence="1">
    <location>
        <begin position="167"/>
        <end position="177"/>
    </location>
</feature>
<dbReference type="SUPFAM" id="SSF89919">
    <property type="entry name" value="Ribosome-binding factor A, RbfA"/>
    <property type="match status" value="1"/>
</dbReference>
<dbReference type="InterPro" id="IPR020053">
    <property type="entry name" value="Ribosome-bd_factorA_CS"/>
</dbReference>
<dbReference type="GO" id="GO:0043024">
    <property type="term" value="F:ribosomal small subunit binding"/>
    <property type="evidence" value="ECO:0007669"/>
    <property type="project" value="TreeGrafter"/>
</dbReference>
<feature type="compositionally biased region" description="Low complexity" evidence="1">
    <location>
        <begin position="266"/>
        <end position="277"/>
    </location>
</feature>
<keyword evidence="3" id="KW-1185">Reference proteome</keyword>
<feature type="compositionally biased region" description="Acidic residues" evidence="1">
    <location>
        <begin position="235"/>
        <end position="245"/>
    </location>
</feature>
<sequence>MAHPRRVAKVSSQIQREISEMFIYDKVVQEAICPERRAGLDDKLSAVASVTHVYVSNDLQVVKAYVSVYSDELGKERAISNLKRIAPYVRNRIGQALKLRLTPEVRFEHDDSLDELERIQEAIGQEDFDRYLAEAEAEARGAAASSSSSSSSSSSAAGDGSAFNQGSDDEDEDEDGGFFDIPETDTKEAAPAAAAAGVDRDDAAGPSSEQQDGEEEQPQQRVSWSKHDPATFFAVDDDEDEEEQQEAAAWYGRAGPFDDLFGGSGEELMQEQQQQRRGGSGKRRKQQARQ</sequence>
<dbReference type="InterPro" id="IPR000238">
    <property type="entry name" value="RbfA"/>
</dbReference>
<dbReference type="InterPro" id="IPR015946">
    <property type="entry name" value="KH_dom-like_a/b"/>
</dbReference>
<feature type="compositionally biased region" description="Low complexity" evidence="1">
    <location>
        <begin position="141"/>
        <end position="162"/>
    </location>
</feature>
<protein>
    <recommendedName>
        <fullName evidence="4">Ribosome-binding factor A</fullName>
    </recommendedName>
</protein>
<dbReference type="Proteomes" id="UP000256970">
    <property type="component" value="Unassembled WGS sequence"/>
</dbReference>
<organism evidence="2 3">
    <name type="scientific">Tetradesmus obliquus</name>
    <name type="common">Green alga</name>
    <name type="synonym">Acutodesmus obliquus</name>
    <dbReference type="NCBI Taxonomy" id="3088"/>
    <lineage>
        <taxon>Eukaryota</taxon>
        <taxon>Viridiplantae</taxon>
        <taxon>Chlorophyta</taxon>
        <taxon>core chlorophytes</taxon>
        <taxon>Chlorophyceae</taxon>
        <taxon>CS clade</taxon>
        <taxon>Sphaeropleales</taxon>
        <taxon>Scenedesmaceae</taxon>
        <taxon>Tetradesmus</taxon>
    </lineage>
</organism>